<dbReference type="EMBL" id="JAHGAV010000123">
    <property type="protein sequence ID" value="KAG6931376.1"/>
    <property type="molecule type" value="Genomic_DNA"/>
</dbReference>
<dbReference type="GO" id="GO:0030010">
    <property type="term" value="P:establishment of cell polarity"/>
    <property type="evidence" value="ECO:0007669"/>
    <property type="project" value="TreeGrafter"/>
</dbReference>
<reference evidence="3 4" key="1">
    <citation type="journal article" date="2020" name="G3 (Bethesda)">
        <title>Draft Genome of the Common Snapping Turtle, Chelydra serpentina, a Model for Phenotypic Plasticity in Reptiles.</title>
        <authorList>
            <person name="Das D."/>
            <person name="Singh S.K."/>
            <person name="Bierstedt J."/>
            <person name="Erickson A."/>
            <person name="Galli G.L.J."/>
            <person name="Crossley D.A. 2nd"/>
            <person name="Rhen T."/>
        </authorList>
    </citation>
    <scope>NUCLEOTIDE SEQUENCE [LARGE SCALE GENOMIC DNA]</scope>
    <source>
        <strain evidence="3">KW</strain>
    </source>
</reference>
<dbReference type="GO" id="GO:0035148">
    <property type="term" value="P:tube formation"/>
    <property type="evidence" value="ECO:0007669"/>
    <property type="project" value="TreeGrafter"/>
</dbReference>
<dbReference type="GO" id="GO:0001764">
    <property type="term" value="P:neuron migration"/>
    <property type="evidence" value="ECO:0007669"/>
    <property type="project" value="TreeGrafter"/>
</dbReference>
<dbReference type="GO" id="GO:0005814">
    <property type="term" value="C:centriole"/>
    <property type="evidence" value="ECO:0007669"/>
    <property type="project" value="TreeGrafter"/>
</dbReference>
<name>A0A8T1SQC1_CHESE</name>
<dbReference type="AlphaFoldDB" id="A0A8T1SQC1"/>
<accession>A0A8T1SQC1</accession>
<dbReference type="Pfam" id="PF15964">
    <property type="entry name" value="CCCAP"/>
    <property type="match status" value="1"/>
</dbReference>
<feature type="coiled-coil region" evidence="1">
    <location>
        <begin position="329"/>
        <end position="615"/>
    </location>
</feature>
<evidence type="ECO:0000256" key="2">
    <source>
        <dbReference type="SAM" id="MobiDB-lite"/>
    </source>
</evidence>
<feature type="region of interest" description="Disordered" evidence="2">
    <location>
        <begin position="1"/>
        <end position="39"/>
    </location>
</feature>
<sequence length="734" mass="85079">AEARAQSLSGRRLTLRDADLAPAPMREAREESDLERYQRSLRDRASKSIHQLKYALGEEDSTVGESEVAFEQCSTGNDESEEMAWQELQHSHAVNQLKALLREQEGQESEVSPSRRRKRSPSRTPKAADQNLPTLCDLVPIINDQSQYIHHLEAEVKFCKEELSGMKDRIRVVVLENEKLHEELKSLTVEQTLREQTLLDASANARNSWTVGGDDSYLCQPAKSSPSHNKEQVLATTAIAETEKWQLELEKLKLLYQERTDTLEAQVRSLRKDLSESEKNCEDLKGRLKHQDSLIATSNSNRVGGLCLKCAQHEAVLSQTHSNVHMQTIERLTKERDDLMGALVSVRRNLSEMQQRESSAYEQVKQAVQMTEEANLEKMKALVQCEQLKSEMERQKDRLERELIAQLDKRAGDKEALRGEMKKEREDLASTVMVLSQNVATLEARLERITREKNSVANQLEEAQNQLTSQEMEVNKVCGEMRFQLNQTKMKKDEAEKEHREYRTKTIRELEIKDQGIEKLQLELNENKLRLEQAQQDASRAKDECLKLTELLGKSEHQLHLTRLEKESIQHSFSNEAKTRALQAEQREQELTQKMQQMEAQHDKTVNELDSLLTSQNTFIAKLKEECCTLARKLEHVTEKNRSEVSQLSQENEYVHDRLEKMQKRNDELEEQCIQHGRMHERMKLRLHQLDKHCQTTAQQLVELLNKQNQLFRERQMLTEEVQFLRTQLPCVPV</sequence>
<feature type="coiled-coil region" evidence="1">
    <location>
        <begin position="645"/>
        <end position="721"/>
    </location>
</feature>
<keyword evidence="1" id="KW-0175">Coiled coil</keyword>
<dbReference type="OrthoDB" id="10252347at2759"/>
<protein>
    <submittedName>
        <fullName evidence="3">Serologically defined colon cancer antigen 8</fullName>
    </submittedName>
</protein>
<dbReference type="GO" id="GO:0005813">
    <property type="term" value="C:centrosome"/>
    <property type="evidence" value="ECO:0007669"/>
    <property type="project" value="InterPro"/>
</dbReference>
<feature type="coiled-coil region" evidence="1">
    <location>
        <begin position="260"/>
        <end position="287"/>
    </location>
</feature>
<dbReference type="PANTHER" id="PTHR34343">
    <property type="entry name" value="SEROLOGICALLY DEFINED COLON CANCER ANTIGEN 8"/>
    <property type="match status" value="1"/>
</dbReference>
<dbReference type="GO" id="GO:0007098">
    <property type="term" value="P:centrosome cycle"/>
    <property type="evidence" value="ECO:0007669"/>
    <property type="project" value="InterPro"/>
</dbReference>
<proteinExistence type="predicted"/>
<feature type="compositionally biased region" description="Basic and acidic residues" evidence="2">
    <location>
        <begin position="26"/>
        <end position="39"/>
    </location>
</feature>
<comment type="caution">
    <text evidence="3">The sequence shown here is derived from an EMBL/GenBank/DDBJ whole genome shotgun (WGS) entry which is preliminary data.</text>
</comment>
<evidence type="ECO:0000313" key="3">
    <source>
        <dbReference type="EMBL" id="KAG6931376.1"/>
    </source>
</evidence>
<organism evidence="3 4">
    <name type="scientific">Chelydra serpentina</name>
    <name type="common">Snapping turtle</name>
    <name type="synonym">Testudo serpentina</name>
    <dbReference type="NCBI Taxonomy" id="8475"/>
    <lineage>
        <taxon>Eukaryota</taxon>
        <taxon>Metazoa</taxon>
        <taxon>Chordata</taxon>
        <taxon>Craniata</taxon>
        <taxon>Vertebrata</taxon>
        <taxon>Euteleostomi</taxon>
        <taxon>Archelosauria</taxon>
        <taxon>Testudinata</taxon>
        <taxon>Testudines</taxon>
        <taxon>Cryptodira</taxon>
        <taxon>Durocryptodira</taxon>
        <taxon>Americhelydia</taxon>
        <taxon>Chelydroidea</taxon>
        <taxon>Chelydridae</taxon>
        <taxon>Chelydra</taxon>
    </lineage>
</organism>
<feature type="region of interest" description="Disordered" evidence="2">
    <location>
        <begin position="103"/>
        <end position="130"/>
    </location>
</feature>
<dbReference type="InterPro" id="IPR031887">
    <property type="entry name" value="SDCCAG8"/>
</dbReference>
<gene>
    <name evidence="3" type="primary">SDCCAG8</name>
    <name evidence="3" type="ORF">G0U57_001911</name>
</gene>
<evidence type="ECO:0000313" key="4">
    <source>
        <dbReference type="Proteomes" id="UP000765507"/>
    </source>
</evidence>
<keyword evidence="4" id="KW-1185">Reference proteome</keyword>
<feature type="non-terminal residue" evidence="3">
    <location>
        <position position="1"/>
    </location>
</feature>
<dbReference type="Proteomes" id="UP000765507">
    <property type="component" value="Unassembled WGS sequence"/>
</dbReference>
<evidence type="ECO:0000256" key="1">
    <source>
        <dbReference type="SAM" id="Coils"/>
    </source>
</evidence>
<dbReference type="PANTHER" id="PTHR34343:SF1">
    <property type="entry name" value="SEROLOGICALLY DEFINED COLON CANCER ANTIGEN 8"/>
    <property type="match status" value="1"/>
</dbReference>